<evidence type="ECO:0000256" key="2">
    <source>
        <dbReference type="SAM" id="Phobius"/>
    </source>
</evidence>
<sequence>MERPTCPKCGYSRQPSDTAPATECPRCGIVFAKYAEHLANRAAGKPAARLSASEEIEDEAGWVAKLQTRLFALPNQVDTTILAIEALAFGVFLLWGLNFIFSNWRDNHIGASFMHQVNLPFHEFGHVLFRPFGEWMTFLGGSLFQCLLPLILAGVFVWRESKPFSASFCVWWMGQSVMDVAPYIGDATAMDMPLIGEYTEEIADNRALRHDWHNILEPLGLLHWDQRLATLAHLLGAGIMLTSWAWGGWYLWRCWQQSRQN</sequence>
<evidence type="ECO:0000313" key="3">
    <source>
        <dbReference type="EMBL" id="MDK2123388.1"/>
    </source>
</evidence>
<feature type="transmembrane region" description="Helical" evidence="2">
    <location>
        <begin position="138"/>
        <end position="158"/>
    </location>
</feature>
<accession>A0ABT7DTJ7</accession>
<keyword evidence="2" id="KW-0472">Membrane</keyword>
<comment type="caution">
    <text evidence="3">The sequence shown here is derived from an EMBL/GenBank/DDBJ whole genome shotgun (WGS) entry which is preliminary data.</text>
</comment>
<organism evidence="3 4">
    <name type="scientific">Parachitinimonas caeni</name>
    <dbReference type="NCBI Taxonomy" id="3031301"/>
    <lineage>
        <taxon>Bacteria</taxon>
        <taxon>Pseudomonadati</taxon>
        <taxon>Pseudomonadota</taxon>
        <taxon>Betaproteobacteria</taxon>
        <taxon>Neisseriales</taxon>
        <taxon>Chitinibacteraceae</taxon>
        <taxon>Parachitinimonas</taxon>
    </lineage>
</organism>
<proteinExistence type="predicted"/>
<feature type="transmembrane region" description="Helical" evidence="2">
    <location>
        <begin position="231"/>
        <end position="252"/>
    </location>
</feature>
<dbReference type="Proteomes" id="UP001172778">
    <property type="component" value="Unassembled WGS sequence"/>
</dbReference>
<keyword evidence="4" id="KW-1185">Reference proteome</keyword>
<name>A0ABT7DTJ7_9NEIS</name>
<reference evidence="3" key="1">
    <citation type="submission" date="2023-03" db="EMBL/GenBank/DDBJ databases">
        <title>Chitinimonas shenzhenensis gen. nov., sp. nov., a novel member of family Burkholderiaceae isolated from activated sludge collected in Shen Zhen, China.</title>
        <authorList>
            <person name="Wang X."/>
        </authorList>
    </citation>
    <scope>NUCLEOTIDE SEQUENCE</scope>
    <source>
        <strain evidence="3">DQS-5</strain>
    </source>
</reference>
<dbReference type="RefSeq" id="WP_284099679.1">
    <property type="nucleotide sequence ID" value="NZ_JARRAF010000004.1"/>
</dbReference>
<evidence type="ECO:0000313" key="4">
    <source>
        <dbReference type="Proteomes" id="UP001172778"/>
    </source>
</evidence>
<feature type="transmembrane region" description="Helical" evidence="2">
    <location>
        <begin position="80"/>
        <end position="101"/>
    </location>
</feature>
<dbReference type="EMBL" id="JARRAF010000004">
    <property type="protein sequence ID" value="MDK2123388.1"/>
    <property type="molecule type" value="Genomic_DNA"/>
</dbReference>
<keyword evidence="2" id="KW-0812">Transmembrane</keyword>
<protein>
    <recommendedName>
        <fullName evidence="5">Zinc ribbon domain-containing protein</fullName>
    </recommendedName>
</protein>
<evidence type="ECO:0008006" key="5">
    <source>
        <dbReference type="Google" id="ProtNLM"/>
    </source>
</evidence>
<gene>
    <name evidence="3" type="ORF">PZA18_04900</name>
</gene>
<evidence type="ECO:0000256" key="1">
    <source>
        <dbReference type="SAM" id="MobiDB-lite"/>
    </source>
</evidence>
<keyword evidence="2" id="KW-1133">Transmembrane helix</keyword>
<feature type="region of interest" description="Disordered" evidence="1">
    <location>
        <begin position="1"/>
        <end position="20"/>
    </location>
</feature>